<dbReference type="EMBL" id="VVIM01000002">
    <property type="protein sequence ID" value="KAB0802803.1"/>
    <property type="molecule type" value="Genomic_DNA"/>
</dbReference>
<dbReference type="InParanoid" id="A0A5N4AZT5"/>
<organism evidence="1 2">
    <name type="scientific">Photinus pyralis</name>
    <name type="common">Common eastern firefly</name>
    <name type="synonym">Lampyris pyralis</name>
    <dbReference type="NCBI Taxonomy" id="7054"/>
    <lineage>
        <taxon>Eukaryota</taxon>
        <taxon>Metazoa</taxon>
        <taxon>Ecdysozoa</taxon>
        <taxon>Arthropoda</taxon>
        <taxon>Hexapoda</taxon>
        <taxon>Insecta</taxon>
        <taxon>Pterygota</taxon>
        <taxon>Neoptera</taxon>
        <taxon>Endopterygota</taxon>
        <taxon>Coleoptera</taxon>
        <taxon>Polyphaga</taxon>
        <taxon>Elateriformia</taxon>
        <taxon>Elateroidea</taxon>
        <taxon>Lampyridae</taxon>
        <taxon>Lampyrinae</taxon>
        <taxon>Photinus</taxon>
    </lineage>
</organism>
<protein>
    <submittedName>
        <fullName evidence="1">Uncharacterized protein</fullName>
    </submittedName>
</protein>
<accession>A0A5N4AZT5</accession>
<keyword evidence="2" id="KW-1185">Reference proteome</keyword>
<sequence>MECDSMHSTIERKLRRRTINVPADYVSLCKLARKNPKPYHVSYLDHTFFKDYSKLNLIKSIRPGYKVGDPTVNNLRALKYNSDGQIEFKIKHSEEYEVMPMRLKKNLNKGVPNNSLPALYSEPLKIKNEKFEHLMFLKKSLEKDYHNFYDNLRHE</sequence>
<evidence type="ECO:0000313" key="1">
    <source>
        <dbReference type="EMBL" id="KAB0802803.1"/>
    </source>
</evidence>
<dbReference type="Proteomes" id="UP000327044">
    <property type="component" value="Unassembled WGS sequence"/>
</dbReference>
<reference evidence="1 2" key="1">
    <citation type="journal article" date="2018" name="Elife">
        <title>Firefly genomes illuminate parallel origins of bioluminescence in beetles.</title>
        <authorList>
            <person name="Fallon T.R."/>
            <person name="Lower S.E."/>
            <person name="Chang C.H."/>
            <person name="Bessho-Uehara M."/>
            <person name="Martin G.J."/>
            <person name="Bewick A.J."/>
            <person name="Behringer M."/>
            <person name="Debat H.J."/>
            <person name="Wong I."/>
            <person name="Day J.C."/>
            <person name="Suvorov A."/>
            <person name="Silva C.J."/>
            <person name="Stanger-Hall K.F."/>
            <person name="Hall D.W."/>
            <person name="Schmitz R.J."/>
            <person name="Nelson D.R."/>
            <person name="Lewis S.M."/>
            <person name="Shigenobu S."/>
            <person name="Bybee S.M."/>
            <person name="Larracuente A.M."/>
            <person name="Oba Y."/>
            <person name="Weng J.K."/>
        </authorList>
    </citation>
    <scope>NUCLEOTIDE SEQUENCE [LARGE SCALE GENOMIC DNA]</scope>
    <source>
        <strain evidence="1">1611_PpyrPB1</strain>
        <tissue evidence="1">Whole body</tissue>
    </source>
</reference>
<dbReference type="AlphaFoldDB" id="A0A5N4AZT5"/>
<evidence type="ECO:0000313" key="2">
    <source>
        <dbReference type="Proteomes" id="UP000327044"/>
    </source>
</evidence>
<gene>
    <name evidence="1" type="ORF">PPYR_04989</name>
</gene>
<proteinExistence type="predicted"/>
<comment type="caution">
    <text evidence="1">The sequence shown here is derived from an EMBL/GenBank/DDBJ whole genome shotgun (WGS) entry which is preliminary data.</text>
</comment>
<name>A0A5N4AZT5_PHOPY</name>